<organism evidence="1 2">
    <name type="scientific">Metallosphaera cuprina (strain Ar-4)</name>
    <dbReference type="NCBI Taxonomy" id="1006006"/>
    <lineage>
        <taxon>Archaea</taxon>
        <taxon>Thermoproteota</taxon>
        <taxon>Thermoprotei</taxon>
        <taxon>Sulfolobales</taxon>
        <taxon>Sulfolobaceae</taxon>
        <taxon>Metallosphaera</taxon>
    </lineage>
</organism>
<keyword evidence="2" id="KW-1185">Reference proteome</keyword>
<dbReference type="Proteomes" id="UP000007812">
    <property type="component" value="Chromosome"/>
</dbReference>
<proteinExistence type="predicted"/>
<protein>
    <submittedName>
        <fullName evidence="1">Uncharacterized protein</fullName>
    </submittedName>
</protein>
<sequence length="47" mass="5328">MSEEARSLISTFESPKMPEQCTVYPVKNFSVKLAVPDSLKERLNVLD</sequence>
<evidence type="ECO:0000313" key="1">
    <source>
        <dbReference type="EMBL" id="AEB95052.1"/>
    </source>
</evidence>
<dbReference type="EMBL" id="CP002656">
    <property type="protein sequence ID" value="AEB95052.1"/>
    <property type="molecule type" value="Genomic_DNA"/>
</dbReference>
<evidence type="ECO:0000313" key="2">
    <source>
        <dbReference type="Proteomes" id="UP000007812"/>
    </source>
</evidence>
<reference evidence="1 2" key="1">
    <citation type="journal article" date="2011" name="J. Bacteriol.">
        <title>Complete genome sequence of Metallosphaera cuprina, a metal sulfide-oxidizing archaeon from a hot spring.</title>
        <authorList>
            <person name="Liu L.J."/>
            <person name="You X.Y."/>
            <person name="Zheng H."/>
            <person name="Wang S."/>
            <person name="Jiang C.Y."/>
            <person name="Liu S.J."/>
        </authorList>
    </citation>
    <scope>NUCLEOTIDE SEQUENCE [LARGE SCALE GENOMIC DNA]</scope>
    <source>
        <strain evidence="1 2">Ar-4</strain>
    </source>
</reference>
<dbReference type="AlphaFoldDB" id="F4G2K4"/>
<dbReference type="HOGENOM" id="CLU_3163091_0_0_2"/>
<accession>F4G2K4</accession>
<gene>
    <name evidence="1" type="ordered locus">Mcup_0947</name>
</gene>
<dbReference type="KEGG" id="mcn:Mcup_0947"/>
<name>F4G2K4_METCR</name>